<name>A0A1F7W6V6_9BACT</name>
<organism evidence="5 6">
    <name type="scientific">Candidatus Uhrbacteria bacterium RIFOXYB2_FULL_45_11</name>
    <dbReference type="NCBI Taxonomy" id="1802421"/>
    <lineage>
        <taxon>Bacteria</taxon>
        <taxon>Candidatus Uhriibacteriota</taxon>
    </lineage>
</organism>
<dbReference type="PANTHER" id="PTHR11469:SF1">
    <property type="entry name" value="GLUCOSE-6-PHOSPHATE ISOMERASE"/>
    <property type="match status" value="1"/>
</dbReference>
<feature type="non-terminal residue" evidence="5">
    <location>
        <position position="402"/>
    </location>
</feature>
<dbReference type="Gene3D" id="3.40.50.10490">
    <property type="entry name" value="Glucose-6-phosphate isomerase like protein, domain 1"/>
    <property type="match status" value="2"/>
</dbReference>
<dbReference type="EC" id="5.3.1.9" evidence="4"/>
<evidence type="ECO:0000313" key="5">
    <source>
        <dbReference type="EMBL" id="OGL97937.1"/>
    </source>
</evidence>
<comment type="similarity">
    <text evidence="4">Belongs to the GPI family.</text>
</comment>
<dbReference type="Pfam" id="PF00342">
    <property type="entry name" value="PGI"/>
    <property type="match status" value="1"/>
</dbReference>
<comment type="catalytic activity">
    <reaction evidence="4">
        <text>alpha-D-glucose 6-phosphate = beta-D-fructose 6-phosphate</text>
        <dbReference type="Rhea" id="RHEA:11816"/>
        <dbReference type="ChEBI" id="CHEBI:57634"/>
        <dbReference type="ChEBI" id="CHEBI:58225"/>
        <dbReference type="EC" id="5.3.1.9"/>
    </reaction>
</comment>
<dbReference type="AlphaFoldDB" id="A0A1F7W6V6"/>
<comment type="caution">
    <text evidence="5">The sequence shown here is derived from an EMBL/GenBank/DDBJ whole genome shotgun (WGS) entry which is preliminary data.</text>
</comment>
<dbReference type="SUPFAM" id="SSF53697">
    <property type="entry name" value="SIS domain"/>
    <property type="match status" value="1"/>
</dbReference>
<keyword evidence="1 4" id="KW-0312">Gluconeogenesis</keyword>
<gene>
    <name evidence="5" type="ORF">A2318_03990</name>
</gene>
<dbReference type="STRING" id="1802421.A2318_03990"/>
<evidence type="ECO:0000256" key="2">
    <source>
        <dbReference type="ARBA" id="ARBA00023152"/>
    </source>
</evidence>
<accession>A0A1F7W6V6</accession>
<dbReference type="GO" id="GO:0006096">
    <property type="term" value="P:glycolytic process"/>
    <property type="evidence" value="ECO:0007669"/>
    <property type="project" value="UniProtKB-UniPathway"/>
</dbReference>
<dbReference type="UniPathway" id="UPA00109">
    <property type="reaction ID" value="UER00181"/>
</dbReference>
<evidence type="ECO:0000256" key="1">
    <source>
        <dbReference type="ARBA" id="ARBA00022432"/>
    </source>
</evidence>
<proteinExistence type="inferred from homology"/>
<evidence type="ECO:0000256" key="3">
    <source>
        <dbReference type="ARBA" id="ARBA00023235"/>
    </source>
</evidence>
<dbReference type="Proteomes" id="UP000177331">
    <property type="component" value="Unassembled WGS sequence"/>
</dbReference>
<dbReference type="PRINTS" id="PR00662">
    <property type="entry name" value="G6PISOMERASE"/>
</dbReference>
<reference evidence="5 6" key="1">
    <citation type="journal article" date="2016" name="Nat. Commun.">
        <title>Thousands of microbial genomes shed light on interconnected biogeochemical processes in an aquifer system.</title>
        <authorList>
            <person name="Anantharaman K."/>
            <person name="Brown C.T."/>
            <person name="Hug L.A."/>
            <person name="Sharon I."/>
            <person name="Castelle C.J."/>
            <person name="Probst A.J."/>
            <person name="Thomas B.C."/>
            <person name="Singh A."/>
            <person name="Wilkins M.J."/>
            <person name="Karaoz U."/>
            <person name="Brodie E.L."/>
            <person name="Williams K.H."/>
            <person name="Hubbard S.S."/>
            <person name="Banfield J.F."/>
        </authorList>
    </citation>
    <scope>NUCLEOTIDE SEQUENCE [LARGE SCALE GENOMIC DNA]</scope>
</reference>
<sequence length="402" mass="43924">MIISTKNSGISAKELGTAAKQLESYRRHLVSVQEKGGFDDLECSINLPFSTHLDAILEKAGAYRTKQLKMVVVIGIGGSNLGTQAVYDALPQKSVEMLFLDTVSSARFSLVLEKLTKHLKNKKQFLIVSISKSGGTTETMANTEALLSALKKPYGDIRDRLVVISDDGSKFSEAAKKQKIDHLGMQTKVGGRYSVFSAVGLFPLAVAGFNVHKLVEGARAAVEDGLLGDTTQNHALVSAHTTYAHAKKGRSIHNTFLFAPELESLGKWYRQLMGESIGKEKDLDGRIVHTGITPIVSIGSTDLHSMAQLYFGGPDDKFTNIVSVQASAHVSIPSKLVFPNMVEHLPRKSLDELMSAIVGGVTATYQKLKQPFLSIELEAVSEKELGYYLQFRMVEMMYLAQL</sequence>
<dbReference type="InterPro" id="IPR001672">
    <property type="entry name" value="G6P_Isomerase"/>
</dbReference>
<dbReference type="GO" id="GO:0051156">
    <property type="term" value="P:glucose 6-phosphate metabolic process"/>
    <property type="evidence" value="ECO:0007669"/>
    <property type="project" value="TreeGrafter"/>
</dbReference>
<dbReference type="GO" id="GO:0048029">
    <property type="term" value="F:monosaccharide binding"/>
    <property type="evidence" value="ECO:0007669"/>
    <property type="project" value="TreeGrafter"/>
</dbReference>
<dbReference type="InterPro" id="IPR046348">
    <property type="entry name" value="SIS_dom_sf"/>
</dbReference>
<dbReference type="CDD" id="cd05015">
    <property type="entry name" value="SIS_PGI_1"/>
    <property type="match status" value="1"/>
</dbReference>
<protein>
    <recommendedName>
        <fullName evidence="4">Glucose-6-phosphate isomerase</fullName>
        <ecNumber evidence="4">5.3.1.9</ecNumber>
    </recommendedName>
</protein>
<comment type="pathway">
    <text evidence="4">Carbohydrate degradation; glycolysis; D-glyceraldehyde 3-phosphate and glycerone phosphate from D-glucose: step 2/4.</text>
</comment>
<keyword evidence="3 4" id="KW-0413">Isomerase</keyword>
<dbReference type="PROSITE" id="PS51463">
    <property type="entry name" value="P_GLUCOSE_ISOMERASE_3"/>
    <property type="match status" value="1"/>
</dbReference>
<dbReference type="GO" id="GO:0004347">
    <property type="term" value="F:glucose-6-phosphate isomerase activity"/>
    <property type="evidence" value="ECO:0007669"/>
    <property type="project" value="UniProtKB-EC"/>
</dbReference>
<dbReference type="GO" id="GO:0006094">
    <property type="term" value="P:gluconeogenesis"/>
    <property type="evidence" value="ECO:0007669"/>
    <property type="project" value="UniProtKB-KW"/>
</dbReference>
<dbReference type="GO" id="GO:0005829">
    <property type="term" value="C:cytosol"/>
    <property type="evidence" value="ECO:0007669"/>
    <property type="project" value="TreeGrafter"/>
</dbReference>
<dbReference type="PANTHER" id="PTHR11469">
    <property type="entry name" value="GLUCOSE-6-PHOSPHATE ISOMERASE"/>
    <property type="match status" value="1"/>
</dbReference>
<dbReference type="GO" id="GO:0097367">
    <property type="term" value="F:carbohydrate derivative binding"/>
    <property type="evidence" value="ECO:0007669"/>
    <property type="project" value="InterPro"/>
</dbReference>
<dbReference type="EMBL" id="MGFD01000033">
    <property type="protein sequence ID" value="OGL97937.1"/>
    <property type="molecule type" value="Genomic_DNA"/>
</dbReference>
<evidence type="ECO:0000256" key="4">
    <source>
        <dbReference type="RuleBase" id="RU000612"/>
    </source>
</evidence>
<keyword evidence="2 4" id="KW-0324">Glycolysis</keyword>
<dbReference type="InterPro" id="IPR035476">
    <property type="entry name" value="SIS_PGI_1"/>
</dbReference>
<evidence type="ECO:0000313" key="6">
    <source>
        <dbReference type="Proteomes" id="UP000177331"/>
    </source>
</evidence>